<keyword evidence="1" id="KW-0175">Coiled coil</keyword>
<feature type="coiled-coil region" evidence="1">
    <location>
        <begin position="155"/>
        <end position="182"/>
    </location>
</feature>
<reference evidence="2" key="1">
    <citation type="submission" date="2022-03" db="EMBL/GenBank/DDBJ databases">
        <title>Streptomyces 7R015 and 7R016 isolated from Barleria lupulina in Thailand.</title>
        <authorList>
            <person name="Kanchanasin P."/>
            <person name="Phongsopitanun W."/>
            <person name="Tanasupawat S."/>
        </authorList>
    </citation>
    <scope>NUCLEOTIDE SEQUENCE</scope>
    <source>
        <strain evidence="2">7R015</strain>
    </source>
</reference>
<evidence type="ECO:0000313" key="2">
    <source>
        <dbReference type="EMBL" id="MCI3272402.1"/>
    </source>
</evidence>
<evidence type="ECO:0000313" key="3">
    <source>
        <dbReference type="Proteomes" id="UP001165269"/>
    </source>
</evidence>
<dbReference type="Proteomes" id="UP001165269">
    <property type="component" value="Unassembled WGS sequence"/>
</dbReference>
<sequence length="343" mass="36957">MTDRDPRSPEAGAGRDDGLFDGLDGGLFDGLDALLARAHERLGTAVTDRITAQGGPPELRSPDLALDRLLAAAHRSVGTAVTRRRSRETRAALDRRDLALEARLAQRGPLSGRPSPVRVKYRQQALRLAHRYWPTDLAQGMRAAVHTVQSLSELLEDSTQSAARVESVVDQLREQLRQLSRLPKPHRSPVTLTGLDYLVAVESTLAGPADRLLQDLHRVQQLLDEVLGPAIATLGTSPPGYLYGVDAVAQDLIDDLTQGCDQADALARAVAEVERASTDFVGADLSSARLDGVLLEGILWDATTAWPGEWETLVRRASLPSGEDVGILVVAAEPCDHAIHAEA</sequence>
<name>A0ABS9Y5A0_9ACTN</name>
<comment type="caution">
    <text evidence="2">The sequence shown here is derived from an EMBL/GenBank/DDBJ whole genome shotgun (WGS) entry which is preliminary data.</text>
</comment>
<protein>
    <submittedName>
        <fullName evidence="2">Uncharacterized protein</fullName>
    </submittedName>
</protein>
<dbReference type="RefSeq" id="WP_242765558.1">
    <property type="nucleotide sequence ID" value="NZ_JALDAY010000004.1"/>
</dbReference>
<organism evidence="2 3">
    <name type="scientific">Streptomyces cylindrosporus</name>
    <dbReference type="NCBI Taxonomy" id="2927583"/>
    <lineage>
        <taxon>Bacteria</taxon>
        <taxon>Bacillati</taxon>
        <taxon>Actinomycetota</taxon>
        <taxon>Actinomycetes</taxon>
        <taxon>Kitasatosporales</taxon>
        <taxon>Streptomycetaceae</taxon>
        <taxon>Streptomyces</taxon>
    </lineage>
</organism>
<proteinExistence type="predicted"/>
<accession>A0ABS9Y5A0</accession>
<dbReference type="EMBL" id="JALDAY010000004">
    <property type="protein sequence ID" value="MCI3272402.1"/>
    <property type="molecule type" value="Genomic_DNA"/>
</dbReference>
<keyword evidence="3" id="KW-1185">Reference proteome</keyword>
<gene>
    <name evidence="2" type="ORF">MQP27_14900</name>
</gene>
<evidence type="ECO:0000256" key="1">
    <source>
        <dbReference type="SAM" id="Coils"/>
    </source>
</evidence>